<reference evidence="1 2" key="1">
    <citation type="journal article" date="2016" name="Genome Announc.">
        <title>Draft Genome Sequence of the Thermotolerant Cyanobacterium Desertifilum sp. IPPAS B-1220.</title>
        <authorList>
            <person name="Mironov K.S."/>
            <person name="Sinetova M.A."/>
            <person name="Bolatkhan K."/>
            <person name="Zayadan B.K."/>
            <person name="Ustinova V.V."/>
            <person name="Kupriyanova E.V."/>
            <person name="Skrypnik A.N."/>
            <person name="Gogoleva N.E."/>
            <person name="Gogolev Y.V."/>
            <person name="Los D.A."/>
        </authorList>
    </citation>
    <scope>NUCLEOTIDE SEQUENCE [LARGE SCALE GENOMIC DNA]</scope>
    <source>
        <strain evidence="1 2">IPPAS B-1220</strain>
    </source>
</reference>
<name>A0ACD5GX02_9CYAN</name>
<dbReference type="Proteomes" id="UP000095472">
    <property type="component" value="Chromosome"/>
</dbReference>
<keyword evidence="1" id="KW-0418">Kinase</keyword>
<gene>
    <name evidence="1" type="ORF">BH720_007625</name>
</gene>
<evidence type="ECO:0000313" key="1">
    <source>
        <dbReference type="EMBL" id="XPM65528.1"/>
    </source>
</evidence>
<dbReference type="EC" id="2.7.13.3" evidence="1"/>
<dbReference type="EMBL" id="CP182909">
    <property type="protein sequence ID" value="XPM65528.1"/>
    <property type="molecule type" value="Genomic_DNA"/>
</dbReference>
<keyword evidence="2" id="KW-1185">Reference proteome</keyword>
<sequence length="319" mass="35721">MLYQSYKNQTEQTSPYLWTTPEIDLVRELADQIGMAIAHITLLVKNQALTTELWQKNYELEEARQKAKEVSRLKSEFLNRISHELRTPLNGIIGFLQLILDGMAEEPEEQVEFIQVAHKSAIHLLNIINDLLSIANIEAGKMQLTLTPVKLDELFNRVEKFICNQALQKNLSYEILIPPVRDEILLYANYQVLLLVMFNLVGNAIKFTHEGSITIATEILKKKLIIQNQECPGMVKVRIADTGIGVSLDKQDKLFQSFSPVDGSRTCAYGGTGLGLAISQKLIEAMGGEINFFSMGEGLGSTVTFTVPLFHLPVLSLSD</sequence>
<protein>
    <submittedName>
        <fullName evidence="1">Sensor histidine kinase</fullName>
        <ecNumber evidence="1">2.7.13.3</ecNumber>
    </submittedName>
</protein>
<organism evidence="1 2">
    <name type="scientific">Desertifilum tharense IPPAS B-1220</name>
    <dbReference type="NCBI Taxonomy" id="1781255"/>
    <lineage>
        <taxon>Bacteria</taxon>
        <taxon>Bacillati</taxon>
        <taxon>Cyanobacteriota</taxon>
        <taxon>Cyanophyceae</taxon>
        <taxon>Desertifilales</taxon>
        <taxon>Desertifilaceae</taxon>
        <taxon>Desertifilum</taxon>
    </lineage>
</organism>
<proteinExistence type="predicted"/>
<accession>A0ACD5GX02</accession>
<keyword evidence="1" id="KW-0808">Transferase</keyword>
<evidence type="ECO:0000313" key="2">
    <source>
        <dbReference type="Proteomes" id="UP000095472"/>
    </source>
</evidence>